<feature type="region of interest" description="Disordered" evidence="1">
    <location>
        <begin position="26"/>
        <end position="78"/>
    </location>
</feature>
<evidence type="ECO:0000256" key="1">
    <source>
        <dbReference type="SAM" id="MobiDB-lite"/>
    </source>
</evidence>
<dbReference type="InterPro" id="IPR000683">
    <property type="entry name" value="Gfo/Idh/MocA-like_OxRdtase_N"/>
</dbReference>
<dbReference type="InterPro" id="IPR036291">
    <property type="entry name" value="NAD(P)-bd_dom_sf"/>
</dbReference>
<dbReference type="HOGENOM" id="CLU_1669255_0_0_1"/>
<evidence type="ECO:0000313" key="3">
    <source>
        <dbReference type="EMBL" id="EXF74239.1"/>
    </source>
</evidence>
<dbReference type="Gene3D" id="3.40.50.720">
    <property type="entry name" value="NAD(P)-binding Rossmann-like Domain"/>
    <property type="match status" value="1"/>
</dbReference>
<comment type="caution">
    <text evidence="3">The sequence shown here is derived from an EMBL/GenBank/DDBJ whole genome shotgun (WGS) entry which is preliminary data.</text>
</comment>
<dbReference type="PANTHER" id="PTHR43708">
    <property type="entry name" value="CONSERVED EXPRESSED OXIDOREDUCTASE (EUROFUNG)"/>
    <property type="match status" value="1"/>
</dbReference>
<protein>
    <recommendedName>
        <fullName evidence="2">Gfo/Idh/MocA-like oxidoreductase N-terminal domain-containing protein</fullName>
    </recommendedName>
</protein>
<feature type="domain" description="Gfo/Idh/MocA-like oxidoreductase N-terminal" evidence="2">
    <location>
        <begin position="81"/>
        <end position="154"/>
    </location>
</feature>
<dbReference type="GO" id="GO:0000166">
    <property type="term" value="F:nucleotide binding"/>
    <property type="evidence" value="ECO:0007669"/>
    <property type="project" value="InterPro"/>
</dbReference>
<dbReference type="OrthoDB" id="64915at2759"/>
<feature type="compositionally biased region" description="Pro residues" evidence="1">
    <location>
        <begin position="41"/>
        <end position="51"/>
    </location>
</feature>
<dbReference type="InterPro" id="IPR051317">
    <property type="entry name" value="Gfo/Idh/MocA_oxidoreduct"/>
</dbReference>
<dbReference type="PANTHER" id="PTHR43708:SF1">
    <property type="entry name" value="GALACTOSE_LACTOSE METABOLISM REGULATORY PROTEIN GAL80"/>
    <property type="match status" value="1"/>
</dbReference>
<evidence type="ECO:0000259" key="2">
    <source>
        <dbReference type="Pfam" id="PF01408"/>
    </source>
</evidence>
<dbReference type="AlphaFoldDB" id="A0A010R952"/>
<reference evidence="3 4" key="1">
    <citation type="submission" date="2014-02" db="EMBL/GenBank/DDBJ databases">
        <title>The genome sequence of Colletotrichum fioriniae PJ7.</title>
        <authorList>
            <person name="Baroncelli R."/>
            <person name="Thon M.R."/>
        </authorList>
    </citation>
    <scope>NUCLEOTIDE SEQUENCE [LARGE SCALE GENOMIC DNA]</scope>
    <source>
        <strain evidence="3 4">PJ7</strain>
    </source>
</reference>
<dbReference type="SUPFAM" id="SSF51735">
    <property type="entry name" value="NAD(P)-binding Rossmann-fold domains"/>
    <property type="match status" value="1"/>
</dbReference>
<dbReference type="EMBL" id="JARH01001003">
    <property type="protein sequence ID" value="EXF74239.1"/>
    <property type="molecule type" value="Genomic_DNA"/>
</dbReference>
<proteinExistence type="predicted"/>
<dbReference type="Proteomes" id="UP000020467">
    <property type="component" value="Unassembled WGS sequence"/>
</dbReference>
<dbReference type="STRING" id="1445577.A0A010R952"/>
<organism evidence="3 4">
    <name type="scientific">Colletotrichum fioriniae PJ7</name>
    <dbReference type="NCBI Taxonomy" id="1445577"/>
    <lineage>
        <taxon>Eukaryota</taxon>
        <taxon>Fungi</taxon>
        <taxon>Dikarya</taxon>
        <taxon>Ascomycota</taxon>
        <taxon>Pezizomycotina</taxon>
        <taxon>Sordariomycetes</taxon>
        <taxon>Hypocreomycetidae</taxon>
        <taxon>Glomerellales</taxon>
        <taxon>Glomerellaceae</taxon>
        <taxon>Colletotrichum</taxon>
        <taxon>Colletotrichum acutatum species complex</taxon>
    </lineage>
</organism>
<evidence type="ECO:0000313" key="4">
    <source>
        <dbReference type="Proteomes" id="UP000020467"/>
    </source>
</evidence>
<name>A0A010R952_9PEZI</name>
<keyword evidence="4" id="KW-1185">Reference proteome</keyword>
<dbReference type="Pfam" id="PF01408">
    <property type="entry name" value="GFO_IDH_MocA"/>
    <property type="match status" value="1"/>
</dbReference>
<dbReference type="KEGG" id="cfj:CFIO01_12647"/>
<gene>
    <name evidence="3" type="ORF">CFIO01_12647</name>
</gene>
<sequence length="158" mass="16881">MAPQVTNVGFIGLSFRPYITSHAFHSRTHQRLTTRTANGPGPVPPTSPTSPTPNNTASQPSKTAPKKEPKKAVRLHNLPQDTKAYGNLDALVSDSDIDPVAITIKVHLHAAAVETAIRAGKSAVFCEWPLARNGIEAEHLASLAKDKGVRILVGLQGR</sequence>
<accession>A0A010R952</accession>
<feature type="compositionally biased region" description="Low complexity" evidence="1">
    <location>
        <begin position="52"/>
        <end position="61"/>
    </location>
</feature>